<dbReference type="AlphaFoldDB" id="W9ZRB0"/>
<sequence length="46" mass="5073">MAVSQSWSKCRTGWIQVKLVRRCADSDSVLLSGHSIAKRLAESLPT</sequence>
<dbReference type="Proteomes" id="UP000030703">
    <property type="component" value="Unassembled WGS sequence"/>
</dbReference>
<accession>W9ZRB0</accession>
<dbReference type="HOGENOM" id="CLU_3191386_0_0_1"/>
<dbReference type="EMBL" id="KI980663">
    <property type="protein sequence ID" value="EXK23651.1"/>
    <property type="molecule type" value="Genomic_DNA"/>
</dbReference>
<protein>
    <submittedName>
        <fullName evidence="1">Uncharacterized protein</fullName>
    </submittedName>
</protein>
<name>W9ZRB0_FUSOX</name>
<organism evidence="1">
    <name type="scientific">Fusarium oxysporum f. sp. melonis 26406</name>
    <dbReference type="NCBI Taxonomy" id="1089452"/>
    <lineage>
        <taxon>Eukaryota</taxon>
        <taxon>Fungi</taxon>
        <taxon>Dikarya</taxon>
        <taxon>Ascomycota</taxon>
        <taxon>Pezizomycotina</taxon>
        <taxon>Sordariomycetes</taxon>
        <taxon>Hypocreomycetidae</taxon>
        <taxon>Hypocreales</taxon>
        <taxon>Nectriaceae</taxon>
        <taxon>Fusarium</taxon>
        <taxon>Fusarium oxysporum species complex</taxon>
    </lineage>
</organism>
<reference evidence="1" key="2">
    <citation type="submission" date="2014-02" db="EMBL/GenBank/DDBJ databases">
        <title>Annotation of the Genome Sequence of Fusarium oxysporum f. sp. melonis 26406.</title>
        <authorList>
            <consortium name="The Broad Institute Genomics Platform"/>
            <person name="Ma L.-J."/>
            <person name="Corby-Kistler H."/>
            <person name="Broz K."/>
            <person name="Gale L.R."/>
            <person name="Jonkers W."/>
            <person name="O'Donnell K."/>
            <person name="Ploetz R."/>
            <person name="Steinberg C."/>
            <person name="Schwartz D.C."/>
            <person name="VanEtten H."/>
            <person name="Zhou S."/>
            <person name="Young S.K."/>
            <person name="Zeng Q."/>
            <person name="Gargeya S."/>
            <person name="Fitzgerald M."/>
            <person name="Abouelleil A."/>
            <person name="Alvarado L."/>
            <person name="Chapman S.B."/>
            <person name="Gainer-Dewar J."/>
            <person name="Goldberg J."/>
            <person name="Griggs A."/>
            <person name="Gujja S."/>
            <person name="Hansen M."/>
            <person name="Howarth C."/>
            <person name="Imamovic A."/>
            <person name="Ireland A."/>
            <person name="Larimer J."/>
            <person name="McCowan C."/>
            <person name="Murphy C."/>
            <person name="Pearson M."/>
            <person name="Poon T.W."/>
            <person name="Priest M."/>
            <person name="Roberts A."/>
            <person name="Saif S."/>
            <person name="Shea T."/>
            <person name="Sykes S."/>
            <person name="Wortman J."/>
            <person name="Nusbaum C."/>
            <person name="Birren B."/>
        </authorList>
    </citation>
    <scope>NUCLEOTIDE SEQUENCE</scope>
    <source>
        <strain evidence="1">26406</strain>
    </source>
</reference>
<proteinExistence type="predicted"/>
<evidence type="ECO:0000313" key="1">
    <source>
        <dbReference type="EMBL" id="EXK23651.1"/>
    </source>
</evidence>
<gene>
    <name evidence="1" type="ORF">FOMG_19588</name>
</gene>
<reference evidence="1" key="1">
    <citation type="submission" date="2012-04" db="EMBL/GenBank/DDBJ databases">
        <title>The Genome Sequence of Fusarium oxysporum melonis.</title>
        <authorList>
            <consortium name="The Broad Institute Genome Sequencing Platform"/>
            <person name="Ma L.-J."/>
            <person name="Gale L.R."/>
            <person name="Schwartz D.C."/>
            <person name="Zhou S."/>
            <person name="Corby-Kistler H."/>
            <person name="Young S.K."/>
            <person name="Zeng Q."/>
            <person name="Gargeya S."/>
            <person name="Fitzgerald M."/>
            <person name="Haas B."/>
            <person name="Abouelleil A."/>
            <person name="Alvarado L."/>
            <person name="Arachchi H.M."/>
            <person name="Berlin A."/>
            <person name="Brown A."/>
            <person name="Chapman S.B."/>
            <person name="Chen Z."/>
            <person name="Dunbar C."/>
            <person name="Freedman E."/>
            <person name="Gearin G."/>
            <person name="Goldberg J."/>
            <person name="Griggs A."/>
            <person name="Gujja S."/>
            <person name="Heiman D."/>
            <person name="Howarth C."/>
            <person name="Larson L."/>
            <person name="Lui A."/>
            <person name="MacDonald P.J.P."/>
            <person name="Montmayeur A."/>
            <person name="Murphy C."/>
            <person name="Neiman D."/>
            <person name="Pearson M."/>
            <person name="Priest M."/>
            <person name="Roberts A."/>
            <person name="Saif S."/>
            <person name="Shea T."/>
            <person name="Shenoy N."/>
            <person name="Sisk P."/>
            <person name="Stolte C."/>
            <person name="Sykes S."/>
            <person name="Wortman J."/>
            <person name="Nusbaum C."/>
            <person name="Birren B."/>
        </authorList>
    </citation>
    <scope>NUCLEOTIDE SEQUENCE</scope>
    <source>
        <strain evidence="1">26406</strain>
    </source>
</reference>
<dbReference type="VEuPathDB" id="FungiDB:FOMG_19588"/>